<evidence type="ECO:0000313" key="3">
    <source>
        <dbReference type="Proteomes" id="UP001321473"/>
    </source>
</evidence>
<feature type="compositionally biased region" description="Polar residues" evidence="1">
    <location>
        <begin position="247"/>
        <end position="263"/>
    </location>
</feature>
<feature type="region of interest" description="Disordered" evidence="1">
    <location>
        <begin position="217"/>
        <end position="303"/>
    </location>
</feature>
<keyword evidence="3" id="KW-1185">Reference proteome</keyword>
<feature type="region of interest" description="Disordered" evidence="1">
    <location>
        <begin position="95"/>
        <end position="139"/>
    </location>
</feature>
<gene>
    <name evidence="2" type="ORF">V5799_004577</name>
</gene>
<feature type="compositionally biased region" description="Polar residues" evidence="1">
    <location>
        <begin position="47"/>
        <end position="65"/>
    </location>
</feature>
<protein>
    <submittedName>
        <fullName evidence="2">Uncharacterized protein</fullName>
    </submittedName>
</protein>
<feature type="compositionally biased region" description="Polar residues" evidence="1">
    <location>
        <begin position="184"/>
        <end position="200"/>
    </location>
</feature>
<dbReference type="Proteomes" id="UP001321473">
    <property type="component" value="Unassembled WGS sequence"/>
</dbReference>
<accession>A0AAQ4D5Q4</accession>
<dbReference type="EMBL" id="JARKHS020034805">
    <property type="protein sequence ID" value="KAK8757794.1"/>
    <property type="molecule type" value="Genomic_DNA"/>
</dbReference>
<comment type="caution">
    <text evidence="2">The sequence shown here is derived from an EMBL/GenBank/DDBJ whole genome shotgun (WGS) entry which is preliminary data.</text>
</comment>
<feature type="compositionally biased region" description="Basic residues" evidence="1">
    <location>
        <begin position="1"/>
        <end position="29"/>
    </location>
</feature>
<dbReference type="AlphaFoldDB" id="A0AAQ4D5Q4"/>
<feature type="non-terminal residue" evidence="2">
    <location>
        <position position="303"/>
    </location>
</feature>
<sequence length="303" mass="32471">MERRTGQKYRTKYAYRKRKRKPPIPKQKRPAATEPHERRSAPISSHADVSSEASLPLESATSSESGGLAPSASHDIAVQYRPGLSSVFAAASGGAVPVQRDDGEVFPKQKRTVRTVHLPSESMTGSESGGLAPSSSRDIAVQYRPGLSSVFAAASDDAMPAQRDDGEVFPKQKRTVRTVHLPSESMTGSESVGPAPSSSRDIAVQYRPGLSSVFAAASDDAMPAQRDDGEVFPKQKRTVRMVHLPSESMTGSESGDPAPSTSRDIAVQHRPGQSSVFAAASDDAMPAQRDDSELFPKQKRTVQ</sequence>
<evidence type="ECO:0000256" key="1">
    <source>
        <dbReference type="SAM" id="MobiDB-lite"/>
    </source>
</evidence>
<feature type="region of interest" description="Disordered" evidence="1">
    <location>
        <begin position="157"/>
        <end position="204"/>
    </location>
</feature>
<evidence type="ECO:0000313" key="2">
    <source>
        <dbReference type="EMBL" id="KAK8757794.1"/>
    </source>
</evidence>
<reference evidence="2 3" key="1">
    <citation type="journal article" date="2023" name="Arcadia Sci">
        <title>De novo assembly of a long-read Amblyomma americanum tick genome.</title>
        <authorList>
            <person name="Chou S."/>
            <person name="Poskanzer K.E."/>
            <person name="Rollins M."/>
            <person name="Thuy-Boun P.S."/>
        </authorList>
    </citation>
    <scope>NUCLEOTIDE SEQUENCE [LARGE SCALE GENOMIC DNA]</scope>
    <source>
        <strain evidence="2">F_SG_1</strain>
        <tissue evidence="2">Salivary glands</tissue>
    </source>
</reference>
<feature type="region of interest" description="Disordered" evidence="1">
    <location>
        <begin position="1"/>
        <end position="71"/>
    </location>
</feature>
<name>A0AAQ4D5Q4_AMBAM</name>
<proteinExistence type="predicted"/>
<organism evidence="2 3">
    <name type="scientific">Amblyomma americanum</name>
    <name type="common">Lone star tick</name>
    <dbReference type="NCBI Taxonomy" id="6943"/>
    <lineage>
        <taxon>Eukaryota</taxon>
        <taxon>Metazoa</taxon>
        <taxon>Ecdysozoa</taxon>
        <taxon>Arthropoda</taxon>
        <taxon>Chelicerata</taxon>
        <taxon>Arachnida</taxon>
        <taxon>Acari</taxon>
        <taxon>Parasitiformes</taxon>
        <taxon>Ixodida</taxon>
        <taxon>Ixodoidea</taxon>
        <taxon>Ixodidae</taxon>
        <taxon>Amblyomminae</taxon>
        <taxon>Amblyomma</taxon>
    </lineage>
</organism>